<gene>
    <name evidence="2" type="ORF">NA57DRAFT_80772</name>
</gene>
<dbReference type="EMBL" id="ML978136">
    <property type="protein sequence ID" value="KAF2093774.1"/>
    <property type="molecule type" value="Genomic_DNA"/>
</dbReference>
<proteinExistence type="predicted"/>
<dbReference type="Proteomes" id="UP000799772">
    <property type="component" value="Unassembled WGS sequence"/>
</dbReference>
<evidence type="ECO:0000313" key="3">
    <source>
        <dbReference type="Proteomes" id="UP000799772"/>
    </source>
</evidence>
<reference evidence="2" key="1">
    <citation type="journal article" date="2020" name="Stud. Mycol.">
        <title>101 Dothideomycetes genomes: a test case for predicting lifestyles and emergence of pathogens.</title>
        <authorList>
            <person name="Haridas S."/>
            <person name="Albert R."/>
            <person name="Binder M."/>
            <person name="Bloem J."/>
            <person name="Labutti K."/>
            <person name="Salamov A."/>
            <person name="Andreopoulos B."/>
            <person name="Baker S."/>
            <person name="Barry K."/>
            <person name="Bills G."/>
            <person name="Bluhm B."/>
            <person name="Cannon C."/>
            <person name="Castanera R."/>
            <person name="Culley D."/>
            <person name="Daum C."/>
            <person name="Ezra D."/>
            <person name="Gonzalez J."/>
            <person name="Henrissat B."/>
            <person name="Kuo A."/>
            <person name="Liang C."/>
            <person name="Lipzen A."/>
            <person name="Lutzoni F."/>
            <person name="Magnuson J."/>
            <person name="Mondo S."/>
            <person name="Nolan M."/>
            <person name="Ohm R."/>
            <person name="Pangilinan J."/>
            <person name="Park H.-J."/>
            <person name="Ramirez L."/>
            <person name="Alfaro M."/>
            <person name="Sun H."/>
            <person name="Tritt A."/>
            <person name="Yoshinaga Y."/>
            <person name="Zwiers L.-H."/>
            <person name="Turgeon B."/>
            <person name="Goodwin S."/>
            <person name="Spatafora J."/>
            <person name="Crous P."/>
            <person name="Grigoriev I."/>
        </authorList>
    </citation>
    <scope>NUCLEOTIDE SEQUENCE</scope>
    <source>
        <strain evidence="2">CBS 133067</strain>
    </source>
</reference>
<evidence type="ECO:0000256" key="1">
    <source>
        <dbReference type="SAM" id="MobiDB-lite"/>
    </source>
</evidence>
<evidence type="ECO:0000313" key="2">
    <source>
        <dbReference type="EMBL" id="KAF2093774.1"/>
    </source>
</evidence>
<feature type="compositionally biased region" description="Basic and acidic residues" evidence="1">
    <location>
        <begin position="75"/>
        <end position="84"/>
    </location>
</feature>
<protein>
    <submittedName>
        <fullName evidence="2">Uncharacterized protein</fullName>
    </submittedName>
</protein>
<dbReference type="OrthoDB" id="5239630at2759"/>
<sequence>MAQGQIKKPSKPSKKSTNPASKRGARVIKPKKASLIQKQKLVKKHTSGLTAMTERSLAQKAGHLEMLGGGKKAAKGTDKKGKKG</sequence>
<feature type="compositionally biased region" description="Basic residues" evidence="1">
    <location>
        <begin position="23"/>
        <end position="32"/>
    </location>
</feature>
<comment type="caution">
    <text evidence="2">The sequence shown here is derived from an EMBL/GenBank/DDBJ whole genome shotgun (WGS) entry which is preliminary data.</text>
</comment>
<accession>A0A9P4M5E9</accession>
<dbReference type="AlphaFoldDB" id="A0A9P4M5E9"/>
<dbReference type="Pfam" id="PF09495">
    <property type="entry name" value="DUF2462"/>
    <property type="match status" value="1"/>
</dbReference>
<keyword evidence="3" id="KW-1185">Reference proteome</keyword>
<feature type="region of interest" description="Disordered" evidence="1">
    <location>
        <begin position="1"/>
        <end position="84"/>
    </location>
</feature>
<dbReference type="InterPro" id="IPR019034">
    <property type="entry name" value="UPF0390"/>
</dbReference>
<name>A0A9P4M5E9_9PEZI</name>
<organism evidence="2 3">
    <name type="scientific">Rhizodiscina lignyota</name>
    <dbReference type="NCBI Taxonomy" id="1504668"/>
    <lineage>
        <taxon>Eukaryota</taxon>
        <taxon>Fungi</taxon>
        <taxon>Dikarya</taxon>
        <taxon>Ascomycota</taxon>
        <taxon>Pezizomycotina</taxon>
        <taxon>Dothideomycetes</taxon>
        <taxon>Pleosporomycetidae</taxon>
        <taxon>Aulographales</taxon>
        <taxon>Rhizodiscinaceae</taxon>
        <taxon>Rhizodiscina</taxon>
    </lineage>
</organism>